<feature type="domain" description="RNA-binding S4" evidence="5">
    <location>
        <begin position="24"/>
        <end position="90"/>
    </location>
</feature>
<dbReference type="Pfam" id="PF00849">
    <property type="entry name" value="PseudoU_synth_2"/>
    <property type="match status" value="1"/>
</dbReference>
<accession>A0ABN6M3P2</accession>
<dbReference type="SMART" id="SM00363">
    <property type="entry name" value="S4"/>
    <property type="match status" value="1"/>
</dbReference>
<dbReference type="InterPro" id="IPR050188">
    <property type="entry name" value="RluA_PseudoU_synthase"/>
</dbReference>
<proteinExistence type="inferred from homology"/>
<dbReference type="CDD" id="cd02869">
    <property type="entry name" value="PseudoU_synth_RluA_like"/>
    <property type="match status" value="1"/>
</dbReference>
<evidence type="ECO:0000256" key="4">
    <source>
        <dbReference type="RuleBase" id="RU362028"/>
    </source>
</evidence>
<gene>
    <name evidence="6" type="ORF">DPPLL_18970</name>
</gene>
<dbReference type="PANTHER" id="PTHR21600:SF44">
    <property type="entry name" value="RIBOSOMAL LARGE SUBUNIT PSEUDOURIDINE SYNTHASE D"/>
    <property type="match status" value="1"/>
</dbReference>
<reference evidence="6 7" key="1">
    <citation type="submission" date="2022-01" db="EMBL/GenBank/DDBJ databases">
        <title>Desulfofustis limnae sp. nov., a novel mesophilic sulfate-reducing bacterium isolated from marsh soil.</title>
        <authorList>
            <person name="Watanabe M."/>
            <person name="Takahashi A."/>
            <person name="Kojima H."/>
            <person name="Fukui M."/>
        </authorList>
    </citation>
    <scope>NUCLEOTIDE SEQUENCE [LARGE SCALE GENOMIC DNA]</scope>
    <source>
        <strain evidence="6 7">PPLL</strain>
    </source>
</reference>
<dbReference type="PANTHER" id="PTHR21600">
    <property type="entry name" value="MITOCHONDRIAL RNA PSEUDOURIDINE SYNTHASE"/>
    <property type="match status" value="1"/>
</dbReference>
<dbReference type="InterPro" id="IPR006224">
    <property type="entry name" value="PsdUridine_synth_RluA-like_CS"/>
</dbReference>
<dbReference type="SUPFAM" id="SSF55174">
    <property type="entry name" value="Alpha-L RNA-binding motif"/>
    <property type="match status" value="1"/>
</dbReference>
<comment type="function">
    <text evidence="4">Responsible for synthesis of pseudouridine from uracil.</text>
</comment>
<keyword evidence="2 4" id="KW-0413">Isomerase</keyword>
<keyword evidence="3" id="KW-0694">RNA-binding</keyword>
<comment type="similarity">
    <text evidence="1 4">Belongs to the pseudouridine synthase RluA family.</text>
</comment>
<dbReference type="CDD" id="cd00165">
    <property type="entry name" value="S4"/>
    <property type="match status" value="1"/>
</dbReference>
<evidence type="ECO:0000313" key="6">
    <source>
        <dbReference type="EMBL" id="BDD87532.1"/>
    </source>
</evidence>
<dbReference type="PROSITE" id="PS01129">
    <property type="entry name" value="PSI_RLU"/>
    <property type="match status" value="1"/>
</dbReference>
<protein>
    <recommendedName>
        <fullName evidence="4">Pseudouridine synthase</fullName>
        <ecNumber evidence="4">5.4.99.-</ecNumber>
    </recommendedName>
</protein>
<dbReference type="InterPro" id="IPR036986">
    <property type="entry name" value="S4_RNA-bd_sf"/>
</dbReference>
<sequence>MEHPPRSFGTASISLTVPEASQGLRLDHFLTHLQEGVSRSHIIGAIKGGLVLVNGAAVKAGHKLKAGDAISGSLAVRPAVDPPPVPQDIEFAIIYEDEAVLVVDKPPNLVVHPGSGNREGTLINGLLHRYHDLAGVGDQDRPGIVHRLDKDTSGLLVVARTREALRTLVRDFKQRRVSKIYVALVHGTPDREEGLIAEPIGRHPIHRQKMAVRPIDGRPAISRWRVLQRYGTYSLCEIAIETGRTHQIRVHLASIGHPVAGDRLYGSGRNNDLFPRQMLHAWKLVFAHPVTGESMSFVAPLPADFNRVLEVLQVDRC</sequence>
<dbReference type="EC" id="5.4.99.-" evidence="4"/>
<dbReference type="RefSeq" id="WP_284154554.1">
    <property type="nucleotide sequence ID" value="NZ_AP025516.1"/>
</dbReference>
<dbReference type="EMBL" id="AP025516">
    <property type="protein sequence ID" value="BDD87532.1"/>
    <property type="molecule type" value="Genomic_DNA"/>
</dbReference>
<dbReference type="SUPFAM" id="SSF55120">
    <property type="entry name" value="Pseudouridine synthase"/>
    <property type="match status" value="1"/>
</dbReference>
<dbReference type="Proteomes" id="UP000830055">
    <property type="component" value="Chromosome"/>
</dbReference>
<keyword evidence="7" id="KW-1185">Reference proteome</keyword>
<evidence type="ECO:0000256" key="1">
    <source>
        <dbReference type="ARBA" id="ARBA00010876"/>
    </source>
</evidence>
<dbReference type="InterPro" id="IPR002942">
    <property type="entry name" value="S4_RNA-bd"/>
</dbReference>
<dbReference type="InterPro" id="IPR006225">
    <property type="entry name" value="PsdUridine_synth_RluC/D"/>
</dbReference>
<dbReference type="Gene3D" id="3.10.290.10">
    <property type="entry name" value="RNA-binding S4 domain"/>
    <property type="match status" value="1"/>
</dbReference>
<dbReference type="InterPro" id="IPR006145">
    <property type="entry name" value="PsdUridine_synth_RsuA/RluA"/>
</dbReference>
<evidence type="ECO:0000313" key="7">
    <source>
        <dbReference type="Proteomes" id="UP000830055"/>
    </source>
</evidence>
<evidence type="ECO:0000256" key="3">
    <source>
        <dbReference type="PROSITE-ProRule" id="PRU00182"/>
    </source>
</evidence>
<dbReference type="Gene3D" id="3.30.2350.10">
    <property type="entry name" value="Pseudouridine synthase"/>
    <property type="match status" value="1"/>
</dbReference>
<evidence type="ECO:0000259" key="5">
    <source>
        <dbReference type="SMART" id="SM00363"/>
    </source>
</evidence>
<name>A0ABN6M3P2_9BACT</name>
<comment type="catalytic activity">
    <reaction evidence="4">
        <text>a uridine in RNA = a pseudouridine in RNA</text>
        <dbReference type="Rhea" id="RHEA:48348"/>
        <dbReference type="Rhea" id="RHEA-COMP:12068"/>
        <dbReference type="Rhea" id="RHEA-COMP:12069"/>
        <dbReference type="ChEBI" id="CHEBI:65314"/>
        <dbReference type="ChEBI" id="CHEBI:65315"/>
    </reaction>
</comment>
<dbReference type="InterPro" id="IPR020103">
    <property type="entry name" value="PsdUridine_synth_cat_dom_sf"/>
</dbReference>
<evidence type="ECO:0000256" key="2">
    <source>
        <dbReference type="ARBA" id="ARBA00023235"/>
    </source>
</evidence>
<dbReference type="PROSITE" id="PS50889">
    <property type="entry name" value="S4"/>
    <property type="match status" value="1"/>
</dbReference>
<organism evidence="6 7">
    <name type="scientific">Desulfofustis limnaeus</name>
    <dbReference type="NCBI Taxonomy" id="2740163"/>
    <lineage>
        <taxon>Bacteria</taxon>
        <taxon>Pseudomonadati</taxon>
        <taxon>Thermodesulfobacteriota</taxon>
        <taxon>Desulfobulbia</taxon>
        <taxon>Desulfobulbales</taxon>
        <taxon>Desulfocapsaceae</taxon>
        <taxon>Desulfofustis</taxon>
    </lineage>
</organism>
<dbReference type="Pfam" id="PF01479">
    <property type="entry name" value="S4"/>
    <property type="match status" value="1"/>
</dbReference>
<dbReference type="NCBIfam" id="TIGR00005">
    <property type="entry name" value="rluA_subfam"/>
    <property type="match status" value="1"/>
</dbReference>